<accession>A0A7I7RKU8</accession>
<protein>
    <submittedName>
        <fullName evidence="1">Uncharacterized protein</fullName>
    </submittedName>
</protein>
<dbReference type="KEGG" id="mcee:MCEL_34790"/>
<dbReference type="AlphaFoldDB" id="A0A7I7RKU8"/>
<name>A0A7I7RKU8_MYCCF</name>
<organism evidence="1 2">
    <name type="scientific">Mycolicibacterium celeriflavum</name>
    <name type="common">Mycobacterium celeriflavum</name>
    <dbReference type="NCBI Taxonomy" id="1249101"/>
    <lineage>
        <taxon>Bacteria</taxon>
        <taxon>Bacillati</taxon>
        <taxon>Actinomycetota</taxon>
        <taxon>Actinomycetes</taxon>
        <taxon>Mycobacteriales</taxon>
        <taxon>Mycobacteriaceae</taxon>
        <taxon>Mycolicibacterium</taxon>
    </lineage>
</organism>
<dbReference type="Proteomes" id="UP000466431">
    <property type="component" value="Chromosome"/>
</dbReference>
<proteinExistence type="predicted"/>
<evidence type="ECO:0000313" key="1">
    <source>
        <dbReference type="EMBL" id="BBY45184.1"/>
    </source>
</evidence>
<dbReference type="EMBL" id="AP022591">
    <property type="protein sequence ID" value="BBY45184.1"/>
    <property type="molecule type" value="Genomic_DNA"/>
</dbReference>
<sequence>MTRFMAYEPIPFPSPVRGTYANPMRLMAAAALACGFVAAPMFTAANAPASPGYCDGTDCVPYVDRTAVEGTHCVQNTRYNFGIDPSGNTLACSSHSTWIASPPLVGIRTNRLPCGDATGVAQSPDGVPLSCLEGAWTPDYRVTFYG</sequence>
<evidence type="ECO:0000313" key="2">
    <source>
        <dbReference type="Proteomes" id="UP000466431"/>
    </source>
</evidence>
<keyword evidence="2" id="KW-1185">Reference proteome</keyword>
<reference evidence="1 2" key="1">
    <citation type="journal article" date="2019" name="Emerg. Microbes Infect.">
        <title>Comprehensive subspecies identification of 175 nontuberculous mycobacteria species based on 7547 genomic profiles.</title>
        <authorList>
            <person name="Matsumoto Y."/>
            <person name="Kinjo T."/>
            <person name="Motooka D."/>
            <person name="Nabeya D."/>
            <person name="Jung N."/>
            <person name="Uechi K."/>
            <person name="Horii T."/>
            <person name="Iida T."/>
            <person name="Fujita J."/>
            <person name="Nakamura S."/>
        </authorList>
    </citation>
    <scope>NUCLEOTIDE SEQUENCE [LARGE SCALE GENOMIC DNA]</scope>
    <source>
        <strain evidence="1 2">JCM 18439</strain>
    </source>
</reference>
<gene>
    <name evidence="1" type="ORF">MCEL_34790</name>
</gene>